<dbReference type="Gene3D" id="3.40.50.12090">
    <property type="match status" value="2"/>
</dbReference>
<keyword evidence="2 5" id="KW-0645">Protease</keyword>
<evidence type="ECO:0000313" key="8">
    <source>
        <dbReference type="EMBL" id="NBG88869.1"/>
    </source>
</evidence>
<dbReference type="InterPro" id="IPR023828">
    <property type="entry name" value="Peptidase_S8_Ser-AS"/>
</dbReference>
<dbReference type="GO" id="GO:0004252">
    <property type="term" value="F:serine-type endopeptidase activity"/>
    <property type="evidence" value="ECO:0007669"/>
    <property type="project" value="UniProtKB-UniRule"/>
</dbReference>
<dbReference type="Pfam" id="PF04122">
    <property type="entry name" value="CW_binding_2"/>
    <property type="match status" value="3"/>
</dbReference>
<dbReference type="Pfam" id="PF00082">
    <property type="entry name" value="Peptidase_S8"/>
    <property type="match status" value="1"/>
</dbReference>
<evidence type="ECO:0000256" key="5">
    <source>
        <dbReference type="PROSITE-ProRule" id="PRU01240"/>
    </source>
</evidence>
<reference evidence="8 9" key="1">
    <citation type="submission" date="2019-04" db="EMBL/GenBank/DDBJ databases">
        <title>Isachenkonia alkalipeptolytica gen. nov. sp. nov. a new anaerobic, alkiliphilic organothrophic bacterium capable to reduce synthesized ferrihydrite isolated from a soda lake.</title>
        <authorList>
            <person name="Toshchakov S.V."/>
            <person name="Zavarzina D.G."/>
            <person name="Zhilina T.N."/>
            <person name="Kostrikina N.A."/>
            <person name="Kublanov I.V."/>
        </authorList>
    </citation>
    <scope>NUCLEOTIDE SEQUENCE [LARGE SCALE GENOMIC DNA]</scope>
    <source>
        <strain evidence="8 9">Z-1701</strain>
    </source>
</reference>
<gene>
    <name evidence="8" type="ORF">ISALK_10190</name>
</gene>
<name>A0AA43XMA5_9CLOT</name>
<dbReference type="InterPro" id="IPR050131">
    <property type="entry name" value="Peptidase_S8_subtilisin-like"/>
</dbReference>
<organism evidence="8 9">
    <name type="scientific">Isachenkonia alkalipeptolytica</name>
    <dbReference type="NCBI Taxonomy" id="2565777"/>
    <lineage>
        <taxon>Bacteria</taxon>
        <taxon>Bacillati</taxon>
        <taxon>Bacillota</taxon>
        <taxon>Clostridia</taxon>
        <taxon>Eubacteriales</taxon>
        <taxon>Clostridiaceae</taxon>
        <taxon>Isachenkonia</taxon>
    </lineage>
</organism>
<dbReference type="AlphaFoldDB" id="A0AA43XMA5"/>
<dbReference type="PANTHER" id="PTHR43806">
    <property type="entry name" value="PEPTIDASE S8"/>
    <property type="match status" value="1"/>
</dbReference>
<feature type="domain" description="Peptidase S8/S53" evidence="7">
    <location>
        <begin position="174"/>
        <end position="415"/>
    </location>
</feature>
<dbReference type="RefSeq" id="WP_160721950.1">
    <property type="nucleotide sequence ID" value="NZ_SUMG01000013.1"/>
</dbReference>
<keyword evidence="9" id="KW-1185">Reference proteome</keyword>
<feature type="active site" description="Charge relay system" evidence="5">
    <location>
        <position position="368"/>
    </location>
</feature>
<dbReference type="InterPro" id="IPR023827">
    <property type="entry name" value="Peptidase_S8_Asp-AS"/>
</dbReference>
<dbReference type="EMBL" id="SUMG01000013">
    <property type="protein sequence ID" value="NBG88869.1"/>
    <property type="molecule type" value="Genomic_DNA"/>
</dbReference>
<dbReference type="InterPro" id="IPR022398">
    <property type="entry name" value="Peptidase_S8_His-AS"/>
</dbReference>
<sequence>MLTRQKWMVLFVTLFLLTSIGFPFGAEYNWEKAHQWDLNLEEAEQGEKEITQLIVNTAGNLEDGSYQGFIRSLEKEGFQLQSSSRNREAKEKITNRMGFTYVVDFDEGWKNWKEAKNHFQATAKAEEVPVNFVEANRSVVVSQESGRTIHPSQRWHYDMLFLKEAWEIETGRESVKVSVLDTGIDYTHPGVRDRIDRSLGRNLVDDGALQDPMDRNGHGTHVAGIIGGYGVTAGVMEQVTLVPIKVLDDEGKGKNHWIYEGILHAIDIESDVINISFGSTQPSQLIQGALELAEEEGITVVAATGNDGLKGLQYPAAYPTVLSVGSVNPQGIRSVFSNYGEGLDVMAPGEGIYSTVLQGKYEFNSGTSMAAPQISGVVGLVKSMEPDLTPGEIRNLLRDHTTRGEGYNELDYGQGILDSYSALRTLRPHEPTEESENRRISGANRYETAYKIALEKYGDQGADTAILVRGDGPQDRPNVVDGLTASALAGELQAPIFLTAAGSLHPSVLQGIKDLGTEKVILIGGEKALEPSVETFLQLEGVKTKRISLEGGNRYTTAAEVTKKTLSLQQQENRQDLGERTAMITRGDALVDALLAGPIAHKKGYPILLVSDGVPKATESVIREEGIENLVIIGGEAVVSPEVQQSLEDLVEGEVKRIAGDQVYGEDRYGTSLMVFNAYGSEGSRVNFVNGASYVDAVAASILEVPIIYTRKEEISREAQGILGVMETFSFIGGPSVLSEEIYRRALEIISGP</sequence>
<evidence type="ECO:0000256" key="4">
    <source>
        <dbReference type="ARBA" id="ARBA00022825"/>
    </source>
</evidence>
<comment type="similarity">
    <text evidence="1 5 6">Belongs to the peptidase S8 family.</text>
</comment>
<evidence type="ECO:0000313" key="9">
    <source>
        <dbReference type="Proteomes" id="UP000449710"/>
    </source>
</evidence>
<keyword evidence="3 5" id="KW-0378">Hydrolase</keyword>
<dbReference type="PANTHER" id="PTHR43806:SF11">
    <property type="entry name" value="CEREVISIN-RELATED"/>
    <property type="match status" value="1"/>
</dbReference>
<evidence type="ECO:0000259" key="7">
    <source>
        <dbReference type="Pfam" id="PF00082"/>
    </source>
</evidence>
<evidence type="ECO:0000256" key="3">
    <source>
        <dbReference type="ARBA" id="ARBA00022801"/>
    </source>
</evidence>
<dbReference type="Proteomes" id="UP000449710">
    <property type="component" value="Unassembled WGS sequence"/>
</dbReference>
<dbReference type="InterPro" id="IPR015500">
    <property type="entry name" value="Peptidase_S8_subtilisin-rel"/>
</dbReference>
<comment type="caution">
    <text evidence="8">The sequence shown here is derived from an EMBL/GenBank/DDBJ whole genome shotgun (WGS) entry which is preliminary data.</text>
</comment>
<dbReference type="PROSITE" id="PS00136">
    <property type="entry name" value="SUBTILASE_ASP"/>
    <property type="match status" value="1"/>
</dbReference>
<evidence type="ECO:0000256" key="2">
    <source>
        <dbReference type="ARBA" id="ARBA00022670"/>
    </source>
</evidence>
<feature type="active site" description="Charge relay system" evidence="5">
    <location>
        <position position="218"/>
    </location>
</feature>
<dbReference type="SUPFAM" id="SSF52743">
    <property type="entry name" value="Subtilisin-like"/>
    <property type="match status" value="1"/>
</dbReference>
<dbReference type="Gene3D" id="3.40.50.200">
    <property type="entry name" value="Peptidase S8/S53 domain"/>
    <property type="match status" value="1"/>
</dbReference>
<dbReference type="GO" id="GO:0006508">
    <property type="term" value="P:proteolysis"/>
    <property type="evidence" value="ECO:0007669"/>
    <property type="project" value="UniProtKB-KW"/>
</dbReference>
<dbReference type="InterPro" id="IPR000209">
    <property type="entry name" value="Peptidase_S8/S53_dom"/>
</dbReference>
<dbReference type="PROSITE" id="PS00137">
    <property type="entry name" value="SUBTILASE_HIS"/>
    <property type="match status" value="1"/>
</dbReference>
<dbReference type="InterPro" id="IPR036852">
    <property type="entry name" value="Peptidase_S8/S53_dom_sf"/>
</dbReference>
<dbReference type="PROSITE" id="PS00138">
    <property type="entry name" value="SUBTILASE_SER"/>
    <property type="match status" value="1"/>
</dbReference>
<feature type="active site" description="Charge relay system" evidence="5">
    <location>
        <position position="181"/>
    </location>
</feature>
<proteinExistence type="inferred from homology"/>
<accession>A0AA43XMA5</accession>
<protein>
    <recommendedName>
        <fullName evidence="7">Peptidase S8/S53 domain-containing protein</fullName>
    </recommendedName>
</protein>
<evidence type="ECO:0000256" key="1">
    <source>
        <dbReference type="ARBA" id="ARBA00011073"/>
    </source>
</evidence>
<dbReference type="PRINTS" id="PR00723">
    <property type="entry name" value="SUBTILISIN"/>
</dbReference>
<dbReference type="PROSITE" id="PS51892">
    <property type="entry name" value="SUBTILASE"/>
    <property type="match status" value="1"/>
</dbReference>
<dbReference type="InterPro" id="IPR007253">
    <property type="entry name" value="Cell_wall-bd_2"/>
</dbReference>
<evidence type="ECO:0000256" key="6">
    <source>
        <dbReference type="RuleBase" id="RU003355"/>
    </source>
</evidence>
<keyword evidence="4 5" id="KW-0720">Serine protease</keyword>